<dbReference type="RefSeq" id="WP_184242983.1">
    <property type="nucleotide sequence ID" value="NZ_JACHLR010000003.1"/>
</dbReference>
<dbReference type="PANTHER" id="PTHR35601:SF1">
    <property type="entry name" value="TOXIN RELE"/>
    <property type="match status" value="1"/>
</dbReference>
<dbReference type="NCBIfam" id="TIGR02385">
    <property type="entry name" value="RelE_StbE"/>
    <property type="match status" value="1"/>
</dbReference>
<dbReference type="SUPFAM" id="SSF143011">
    <property type="entry name" value="RelE-like"/>
    <property type="match status" value="1"/>
</dbReference>
<protein>
    <submittedName>
        <fullName evidence="3">mRNA interferase RelE/StbE</fullName>
    </submittedName>
</protein>
<comment type="caution">
    <text evidence="3">The sequence shown here is derived from an EMBL/GenBank/DDBJ whole genome shotgun (WGS) entry which is preliminary data.</text>
</comment>
<keyword evidence="2" id="KW-1277">Toxin-antitoxin system</keyword>
<comment type="similarity">
    <text evidence="1">Belongs to the RelE toxin family.</text>
</comment>
<dbReference type="EMBL" id="JACHLR010000003">
    <property type="protein sequence ID" value="MBB4857717.1"/>
    <property type="molecule type" value="Genomic_DNA"/>
</dbReference>
<dbReference type="Proteomes" id="UP000555448">
    <property type="component" value="Unassembled WGS sequence"/>
</dbReference>
<evidence type="ECO:0000256" key="2">
    <source>
        <dbReference type="ARBA" id="ARBA00022649"/>
    </source>
</evidence>
<dbReference type="InterPro" id="IPR035093">
    <property type="entry name" value="RelE/ParE_toxin_dom_sf"/>
</dbReference>
<reference evidence="3 4" key="1">
    <citation type="submission" date="2020-08" db="EMBL/GenBank/DDBJ databases">
        <title>Functional genomics of gut bacteria from endangered species of beetles.</title>
        <authorList>
            <person name="Carlos-Shanley C."/>
        </authorList>
    </citation>
    <scope>NUCLEOTIDE SEQUENCE [LARGE SCALE GENOMIC DNA]</scope>
    <source>
        <strain evidence="3 4">S00245</strain>
    </source>
</reference>
<dbReference type="InterPro" id="IPR007712">
    <property type="entry name" value="RelE/ParE_toxin"/>
</dbReference>
<keyword evidence="4" id="KW-1185">Reference proteome</keyword>
<proteinExistence type="inferred from homology"/>
<evidence type="ECO:0000256" key="1">
    <source>
        <dbReference type="ARBA" id="ARBA00006226"/>
    </source>
</evidence>
<dbReference type="Gene3D" id="3.30.2310.20">
    <property type="entry name" value="RelE-like"/>
    <property type="match status" value="1"/>
</dbReference>
<sequence>MAWTIEFAPEAAKELKKLGRMEAARIIRTLEDRIAPLDDPRDLGAALTGDHAGYWRWRIGDYRVVARIKDERVTILVVRIGHRREVYR</sequence>
<accession>A0A7W7K7K8</accession>
<gene>
    <name evidence="3" type="ORF">HNO88_001028</name>
</gene>
<evidence type="ECO:0000313" key="3">
    <source>
        <dbReference type="EMBL" id="MBB4857717.1"/>
    </source>
</evidence>
<name>A0A7W7K7K8_9SPHN</name>
<dbReference type="PANTHER" id="PTHR35601">
    <property type="entry name" value="TOXIN RELE"/>
    <property type="match status" value="1"/>
</dbReference>
<dbReference type="AlphaFoldDB" id="A0A7W7K7K8"/>
<evidence type="ECO:0000313" key="4">
    <source>
        <dbReference type="Proteomes" id="UP000555448"/>
    </source>
</evidence>
<organism evidence="3 4">
    <name type="scientific">Novosphingobium chloroacetimidivorans</name>
    <dbReference type="NCBI Taxonomy" id="1428314"/>
    <lineage>
        <taxon>Bacteria</taxon>
        <taxon>Pseudomonadati</taxon>
        <taxon>Pseudomonadota</taxon>
        <taxon>Alphaproteobacteria</taxon>
        <taxon>Sphingomonadales</taxon>
        <taxon>Sphingomonadaceae</taxon>
        <taxon>Novosphingobium</taxon>
    </lineage>
</organism>
<dbReference type="Pfam" id="PF05016">
    <property type="entry name" value="ParE_toxin"/>
    <property type="match status" value="1"/>
</dbReference>